<reference evidence="1" key="1">
    <citation type="submission" date="2015-07" db="EMBL/GenBank/DDBJ databases">
        <title>MeaNS - Measles Nucleotide Surveillance Program.</title>
        <authorList>
            <person name="Tran T."/>
            <person name="Druce J."/>
        </authorList>
    </citation>
    <scope>NUCLEOTIDE SEQUENCE</scope>
    <source>
        <strain evidence="1">UCB-OBI-ISO-001</strain>
        <tissue evidence="1">Gonad</tissue>
    </source>
</reference>
<accession>A0A0L8HED5</accession>
<gene>
    <name evidence="1" type="ORF">OCBIM_22016618mg</name>
</gene>
<dbReference type="EMBL" id="KQ418370">
    <property type="protein sequence ID" value="KOF87572.1"/>
    <property type="molecule type" value="Genomic_DNA"/>
</dbReference>
<proteinExistence type="predicted"/>
<evidence type="ECO:0000313" key="1">
    <source>
        <dbReference type="EMBL" id="KOF87572.1"/>
    </source>
</evidence>
<name>A0A0L8HED5_OCTBM</name>
<sequence>MDNCLQEYTTVNRERIEISDYLNNEDQIIINRILDLLDTEGTGFMCDFKNANQWRLNQETSKVNNVLKHIETKNIT</sequence>
<dbReference type="AlphaFoldDB" id="A0A0L8HED5"/>
<organism evidence="1">
    <name type="scientific">Octopus bimaculoides</name>
    <name type="common">California two-spotted octopus</name>
    <dbReference type="NCBI Taxonomy" id="37653"/>
    <lineage>
        <taxon>Eukaryota</taxon>
        <taxon>Metazoa</taxon>
        <taxon>Spiralia</taxon>
        <taxon>Lophotrochozoa</taxon>
        <taxon>Mollusca</taxon>
        <taxon>Cephalopoda</taxon>
        <taxon>Coleoidea</taxon>
        <taxon>Octopodiformes</taxon>
        <taxon>Octopoda</taxon>
        <taxon>Incirrata</taxon>
        <taxon>Octopodidae</taxon>
        <taxon>Octopus</taxon>
    </lineage>
</organism>
<protein>
    <submittedName>
        <fullName evidence="1">Uncharacterized protein</fullName>
    </submittedName>
</protein>